<comment type="caution">
    <text evidence="1">The sequence shown here is derived from an EMBL/GenBank/DDBJ whole genome shotgun (WGS) entry which is preliminary data.</text>
</comment>
<feature type="non-terminal residue" evidence="1">
    <location>
        <position position="70"/>
    </location>
</feature>
<reference evidence="1 2" key="1">
    <citation type="journal article" date="2021" name="Nat. Plants">
        <title>The Taxus genome provides insights into paclitaxel biosynthesis.</title>
        <authorList>
            <person name="Xiong X."/>
            <person name="Gou J."/>
            <person name="Liao Q."/>
            <person name="Li Y."/>
            <person name="Zhou Q."/>
            <person name="Bi G."/>
            <person name="Li C."/>
            <person name="Du R."/>
            <person name="Wang X."/>
            <person name="Sun T."/>
            <person name="Guo L."/>
            <person name="Liang H."/>
            <person name="Lu P."/>
            <person name="Wu Y."/>
            <person name="Zhang Z."/>
            <person name="Ro D.K."/>
            <person name="Shang Y."/>
            <person name="Huang S."/>
            <person name="Yan J."/>
        </authorList>
    </citation>
    <scope>NUCLEOTIDE SEQUENCE [LARGE SCALE GENOMIC DNA]</scope>
    <source>
        <strain evidence="1">Ta-2019</strain>
    </source>
</reference>
<protein>
    <submittedName>
        <fullName evidence="1">Uncharacterized protein</fullName>
    </submittedName>
</protein>
<organism evidence="1 2">
    <name type="scientific">Taxus chinensis</name>
    <name type="common">Chinese yew</name>
    <name type="synonym">Taxus wallichiana var. chinensis</name>
    <dbReference type="NCBI Taxonomy" id="29808"/>
    <lineage>
        <taxon>Eukaryota</taxon>
        <taxon>Viridiplantae</taxon>
        <taxon>Streptophyta</taxon>
        <taxon>Embryophyta</taxon>
        <taxon>Tracheophyta</taxon>
        <taxon>Spermatophyta</taxon>
        <taxon>Pinopsida</taxon>
        <taxon>Pinidae</taxon>
        <taxon>Conifers II</taxon>
        <taxon>Cupressales</taxon>
        <taxon>Taxaceae</taxon>
        <taxon>Taxus</taxon>
    </lineage>
</organism>
<dbReference type="Proteomes" id="UP000824469">
    <property type="component" value="Unassembled WGS sequence"/>
</dbReference>
<evidence type="ECO:0000313" key="1">
    <source>
        <dbReference type="EMBL" id="KAH9309035.1"/>
    </source>
</evidence>
<feature type="non-terminal residue" evidence="1">
    <location>
        <position position="1"/>
    </location>
</feature>
<sequence length="70" mass="7856">PCKALEATLRTEAIKSVDTGISPFLEAMIIATTTKLEKFYVNLAHETHSGSWYTDCEVEGHVKDSCPWRK</sequence>
<dbReference type="AlphaFoldDB" id="A0AA38L3B6"/>
<evidence type="ECO:0000313" key="2">
    <source>
        <dbReference type="Proteomes" id="UP000824469"/>
    </source>
</evidence>
<dbReference type="EMBL" id="JAHRHJ020000007">
    <property type="protein sequence ID" value="KAH9309035.1"/>
    <property type="molecule type" value="Genomic_DNA"/>
</dbReference>
<gene>
    <name evidence="1" type="ORF">KI387_036946</name>
</gene>
<name>A0AA38L3B6_TAXCH</name>
<accession>A0AA38L3B6</accession>
<proteinExistence type="predicted"/>
<keyword evidence="2" id="KW-1185">Reference proteome</keyword>